<protein>
    <submittedName>
        <fullName evidence="1">Uncharacterized protein</fullName>
    </submittedName>
</protein>
<keyword evidence="2" id="KW-1185">Reference proteome</keyword>
<accession>A0ACC2T7F8</accession>
<gene>
    <name evidence="1" type="ORF">DSO57_1007659</name>
</gene>
<name>A0ACC2T7F8_9FUNG</name>
<evidence type="ECO:0000313" key="1">
    <source>
        <dbReference type="EMBL" id="KAJ9070467.1"/>
    </source>
</evidence>
<sequence length="336" mass="37546">MILDLKVAVITGITGALGKGIFLRLVNEFPAIKIYGTARSSKRAGEALCSFIEEDIRLSKRIENKDLILIPAEFDTMDIKKVQDFSQLLHQEKRIDLLFLNAGTIISNGLYWSAAALQLLTDIRHDGKSCTPDGISKSFSTNVYGHYLLAEFLQDLLASSADARVVWVGSSEGEQRFFDSSDFEGRNSINPYGSNKFCLYIISQFLNKRYQRQKLSIRSIVTAPGILPSNIAASMVPSIFIPFLAPFFWILRFFLNIEELTIDAHSAAEAIIYTATVPLEQLYIEKRADSVCSRLGAPSVCLTAVPFISVDLETKLYEYLLKLNSKFGIHLNTKHA</sequence>
<dbReference type="EMBL" id="QTSX02003573">
    <property type="protein sequence ID" value="KAJ9070467.1"/>
    <property type="molecule type" value="Genomic_DNA"/>
</dbReference>
<proteinExistence type="predicted"/>
<comment type="caution">
    <text evidence="1">The sequence shown here is derived from an EMBL/GenBank/DDBJ whole genome shotgun (WGS) entry which is preliminary data.</text>
</comment>
<evidence type="ECO:0000313" key="2">
    <source>
        <dbReference type="Proteomes" id="UP001165960"/>
    </source>
</evidence>
<reference evidence="1" key="1">
    <citation type="submission" date="2022-04" db="EMBL/GenBank/DDBJ databases">
        <title>Genome of the entomopathogenic fungus Entomophthora muscae.</title>
        <authorList>
            <person name="Elya C."/>
            <person name="Lovett B.R."/>
            <person name="Lee E."/>
            <person name="Macias A.M."/>
            <person name="Hajek A.E."/>
            <person name="De Bivort B.L."/>
            <person name="Kasson M.T."/>
            <person name="De Fine Licht H.H."/>
            <person name="Stajich J.E."/>
        </authorList>
    </citation>
    <scope>NUCLEOTIDE SEQUENCE</scope>
    <source>
        <strain evidence="1">Berkeley</strain>
    </source>
</reference>
<dbReference type="Proteomes" id="UP001165960">
    <property type="component" value="Unassembled WGS sequence"/>
</dbReference>
<organism evidence="1 2">
    <name type="scientific">Entomophthora muscae</name>
    <dbReference type="NCBI Taxonomy" id="34485"/>
    <lineage>
        <taxon>Eukaryota</taxon>
        <taxon>Fungi</taxon>
        <taxon>Fungi incertae sedis</taxon>
        <taxon>Zoopagomycota</taxon>
        <taxon>Entomophthoromycotina</taxon>
        <taxon>Entomophthoromycetes</taxon>
        <taxon>Entomophthorales</taxon>
        <taxon>Entomophthoraceae</taxon>
        <taxon>Entomophthora</taxon>
    </lineage>
</organism>